<dbReference type="Proteomes" id="UP000593571">
    <property type="component" value="Unassembled WGS sequence"/>
</dbReference>
<evidence type="ECO:0000313" key="2">
    <source>
        <dbReference type="EMBL" id="KAF6395370.1"/>
    </source>
</evidence>
<sequence length="132" mass="14356">MLTPRAQPPDRSGDRQQCLLPLPPPLLWPSYSLFVVSVAAGVTVWRYARGHVQTLRSSAMAPRLRVKCNDFSVACTVAFHPCQPRFLTASPALLHTQRTHSCRGAFALATPARPGQLSQSAWLPSSVTPPGL</sequence>
<keyword evidence="3" id="KW-1185">Reference proteome</keyword>
<keyword evidence="1" id="KW-0812">Transmembrane</keyword>
<accession>A0A7J8BAM4</accession>
<dbReference type="EMBL" id="JACASE010000018">
    <property type="protein sequence ID" value="KAF6395370.1"/>
    <property type="molecule type" value="Genomic_DNA"/>
</dbReference>
<keyword evidence="1" id="KW-1133">Transmembrane helix</keyword>
<gene>
    <name evidence="2" type="ORF">HJG63_009933</name>
</gene>
<name>A0A7J8BAM4_ROUAE</name>
<organism evidence="2 3">
    <name type="scientific">Rousettus aegyptiacus</name>
    <name type="common">Egyptian fruit bat</name>
    <name type="synonym">Pteropus aegyptiacus</name>
    <dbReference type="NCBI Taxonomy" id="9407"/>
    <lineage>
        <taxon>Eukaryota</taxon>
        <taxon>Metazoa</taxon>
        <taxon>Chordata</taxon>
        <taxon>Craniata</taxon>
        <taxon>Vertebrata</taxon>
        <taxon>Euteleostomi</taxon>
        <taxon>Mammalia</taxon>
        <taxon>Eutheria</taxon>
        <taxon>Laurasiatheria</taxon>
        <taxon>Chiroptera</taxon>
        <taxon>Yinpterochiroptera</taxon>
        <taxon>Pteropodoidea</taxon>
        <taxon>Pteropodidae</taxon>
        <taxon>Rousettinae</taxon>
        <taxon>Rousettus</taxon>
    </lineage>
</organism>
<feature type="transmembrane region" description="Helical" evidence="1">
    <location>
        <begin position="28"/>
        <end position="48"/>
    </location>
</feature>
<keyword evidence="1" id="KW-0472">Membrane</keyword>
<protein>
    <submittedName>
        <fullName evidence="2">Uncharacterized protein</fullName>
    </submittedName>
</protein>
<proteinExistence type="predicted"/>
<reference evidence="2 3" key="1">
    <citation type="journal article" date="2020" name="Nature">
        <title>Six reference-quality genomes reveal evolution of bat adaptations.</title>
        <authorList>
            <person name="Jebb D."/>
            <person name="Huang Z."/>
            <person name="Pippel M."/>
            <person name="Hughes G.M."/>
            <person name="Lavrichenko K."/>
            <person name="Devanna P."/>
            <person name="Winkler S."/>
            <person name="Jermiin L.S."/>
            <person name="Skirmuntt E.C."/>
            <person name="Katzourakis A."/>
            <person name="Burkitt-Gray L."/>
            <person name="Ray D.A."/>
            <person name="Sullivan K.A.M."/>
            <person name="Roscito J.G."/>
            <person name="Kirilenko B.M."/>
            <person name="Davalos L.M."/>
            <person name="Corthals A.P."/>
            <person name="Power M.L."/>
            <person name="Jones G."/>
            <person name="Ransome R.D."/>
            <person name="Dechmann D.K.N."/>
            <person name="Locatelli A.G."/>
            <person name="Puechmaille S.J."/>
            <person name="Fedrigo O."/>
            <person name="Jarvis E.D."/>
            <person name="Hiller M."/>
            <person name="Vernes S.C."/>
            <person name="Myers E.W."/>
            <person name="Teeling E.C."/>
        </authorList>
    </citation>
    <scope>NUCLEOTIDE SEQUENCE [LARGE SCALE GENOMIC DNA]</scope>
    <source>
        <strain evidence="2">MRouAeg1</strain>
        <tissue evidence="2">Muscle</tissue>
    </source>
</reference>
<comment type="caution">
    <text evidence="2">The sequence shown here is derived from an EMBL/GenBank/DDBJ whole genome shotgun (WGS) entry which is preliminary data.</text>
</comment>
<dbReference type="AlphaFoldDB" id="A0A7J8BAM4"/>
<evidence type="ECO:0000256" key="1">
    <source>
        <dbReference type="SAM" id="Phobius"/>
    </source>
</evidence>
<evidence type="ECO:0000313" key="3">
    <source>
        <dbReference type="Proteomes" id="UP000593571"/>
    </source>
</evidence>